<comment type="caution">
    <text evidence="2">The sequence shown here is derived from an EMBL/GenBank/DDBJ whole genome shotgun (WGS) entry which is preliminary data.</text>
</comment>
<proteinExistence type="predicted"/>
<feature type="region of interest" description="Disordered" evidence="1">
    <location>
        <begin position="37"/>
        <end position="60"/>
    </location>
</feature>
<organism evidence="2 3">
    <name type="scientific">Acorus calamus</name>
    <name type="common">Sweet flag</name>
    <dbReference type="NCBI Taxonomy" id="4465"/>
    <lineage>
        <taxon>Eukaryota</taxon>
        <taxon>Viridiplantae</taxon>
        <taxon>Streptophyta</taxon>
        <taxon>Embryophyta</taxon>
        <taxon>Tracheophyta</taxon>
        <taxon>Spermatophyta</taxon>
        <taxon>Magnoliopsida</taxon>
        <taxon>Liliopsida</taxon>
        <taxon>Acoraceae</taxon>
        <taxon>Acorus</taxon>
    </lineage>
</organism>
<reference evidence="2" key="1">
    <citation type="journal article" date="2023" name="Nat. Commun.">
        <title>Diploid and tetraploid genomes of Acorus and the evolution of monocots.</title>
        <authorList>
            <person name="Ma L."/>
            <person name="Liu K.W."/>
            <person name="Li Z."/>
            <person name="Hsiao Y.Y."/>
            <person name="Qi Y."/>
            <person name="Fu T."/>
            <person name="Tang G.D."/>
            <person name="Zhang D."/>
            <person name="Sun W.H."/>
            <person name="Liu D.K."/>
            <person name="Li Y."/>
            <person name="Chen G.Z."/>
            <person name="Liu X.D."/>
            <person name="Liao X.Y."/>
            <person name="Jiang Y.T."/>
            <person name="Yu X."/>
            <person name="Hao Y."/>
            <person name="Huang J."/>
            <person name="Zhao X.W."/>
            <person name="Ke S."/>
            <person name="Chen Y.Y."/>
            <person name="Wu W.L."/>
            <person name="Hsu J.L."/>
            <person name="Lin Y.F."/>
            <person name="Huang M.D."/>
            <person name="Li C.Y."/>
            <person name="Huang L."/>
            <person name="Wang Z.W."/>
            <person name="Zhao X."/>
            <person name="Zhong W.Y."/>
            <person name="Peng D.H."/>
            <person name="Ahmad S."/>
            <person name="Lan S."/>
            <person name="Zhang J.S."/>
            <person name="Tsai W.C."/>
            <person name="Van de Peer Y."/>
            <person name="Liu Z.J."/>
        </authorList>
    </citation>
    <scope>NUCLEOTIDE SEQUENCE</scope>
    <source>
        <strain evidence="2">CP</strain>
    </source>
</reference>
<keyword evidence="3" id="KW-1185">Reference proteome</keyword>
<sequence>MGEKERREFMKLTHGKKGEQSNALVPRRGGLYRIRQTQPSGCSEGKNQTYGTWGNRSISP</sequence>
<accession>A0AAV9DTR2</accession>
<dbReference type="EMBL" id="JAUJYO010000011">
    <property type="protein sequence ID" value="KAK1304352.1"/>
    <property type="molecule type" value="Genomic_DNA"/>
</dbReference>
<dbReference type="AlphaFoldDB" id="A0AAV9DTR2"/>
<evidence type="ECO:0000313" key="3">
    <source>
        <dbReference type="Proteomes" id="UP001180020"/>
    </source>
</evidence>
<feature type="region of interest" description="Disordered" evidence="1">
    <location>
        <begin position="1"/>
        <end position="22"/>
    </location>
</feature>
<feature type="compositionally biased region" description="Basic and acidic residues" evidence="1">
    <location>
        <begin position="1"/>
        <end position="19"/>
    </location>
</feature>
<evidence type="ECO:0000313" key="2">
    <source>
        <dbReference type="EMBL" id="KAK1304352.1"/>
    </source>
</evidence>
<evidence type="ECO:0000256" key="1">
    <source>
        <dbReference type="SAM" id="MobiDB-lite"/>
    </source>
</evidence>
<protein>
    <submittedName>
        <fullName evidence="2">Uncharacterized protein</fullName>
    </submittedName>
</protein>
<gene>
    <name evidence="2" type="ORF">QJS10_CPB11g00444</name>
</gene>
<name>A0AAV9DTR2_ACOCL</name>
<dbReference type="Proteomes" id="UP001180020">
    <property type="component" value="Unassembled WGS sequence"/>
</dbReference>
<reference evidence="2" key="2">
    <citation type="submission" date="2023-06" db="EMBL/GenBank/DDBJ databases">
        <authorList>
            <person name="Ma L."/>
            <person name="Liu K.-W."/>
            <person name="Li Z."/>
            <person name="Hsiao Y.-Y."/>
            <person name="Qi Y."/>
            <person name="Fu T."/>
            <person name="Tang G."/>
            <person name="Zhang D."/>
            <person name="Sun W.-H."/>
            <person name="Liu D.-K."/>
            <person name="Li Y."/>
            <person name="Chen G.-Z."/>
            <person name="Liu X.-D."/>
            <person name="Liao X.-Y."/>
            <person name="Jiang Y.-T."/>
            <person name="Yu X."/>
            <person name="Hao Y."/>
            <person name="Huang J."/>
            <person name="Zhao X.-W."/>
            <person name="Ke S."/>
            <person name="Chen Y.-Y."/>
            <person name="Wu W.-L."/>
            <person name="Hsu J.-L."/>
            <person name="Lin Y.-F."/>
            <person name="Huang M.-D."/>
            <person name="Li C.-Y."/>
            <person name="Huang L."/>
            <person name="Wang Z.-W."/>
            <person name="Zhao X."/>
            <person name="Zhong W.-Y."/>
            <person name="Peng D.-H."/>
            <person name="Ahmad S."/>
            <person name="Lan S."/>
            <person name="Zhang J.-S."/>
            <person name="Tsai W.-C."/>
            <person name="Van De Peer Y."/>
            <person name="Liu Z.-J."/>
        </authorList>
    </citation>
    <scope>NUCLEOTIDE SEQUENCE</scope>
    <source>
        <strain evidence="2">CP</strain>
        <tissue evidence="2">Leaves</tissue>
    </source>
</reference>